<feature type="binding site" evidence="2">
    <location>
        <position position="160"/>
    </location>
    <ligand>
        <name>CoA</name>
        <dbReference type="ChEBI" id="CHEBI:57287"/>
    </ligand>
</feature>
<dbReference type="GO" id="GO:0009239">
    <property type="term" value="P:enterobactin biosynthetic process"/>
    <property type="evidence" value="ECO:0007669"/>
    <property type="project" value="InterPro"/>
</dbReference>
<dbReference type="GO" id="GO:0000287">
    <property type="term" value="F:magnesium ion binding"/>
    <property type="evidence" value="ECO:0007669"/>
    <property type="project" value="InterPro"/>
</dbReference>
<dbReference type="AlphaFoldDB" id="A0A7X0C3L9"/>
<evidence type="ECO:0000313" key="7">
    <source>
        <dbReference type="Proteomes" id="UP000583800"/>
    </source>
</evidence>
<dbReference type="Proteomes" id="UP000583800">
    <property type="component" value="Unassembled WGS sequence"/>
</dbReference>
<feature type="binding site" evidence="3">
    <location>
        <position position="104"/>
    </location>
    <ligand>
        <name>Mg(2+)</name>
        <dbReference type="ChEBI" id="CHEBI:18420"/>
    </ligand>
</feature>
<feature type="binding site" evidence="2">
    <location>
        <position position="146"/>
    </location>
    <ligand>
        <name>CoA</name>
        <dbReference type="ChEBI" id="CHEBI:57287"/>
    </ligand>
</feature>
<feature type="binding site" evidence="2">
    <location>
        <position position="46"/>
    </location>
    <ligand>
        <name>CoA</name>
        <dbReference type="ChEBI" id="CHEBI:57287"/>
    </ligand>
</feature>
<accession>A0A7X0C3L9</accession>
<name>A0A7X0C3L9_9ACTN</name>
<keyword evidence="7" id="KW-1185">Reference proteome</keyword>
<proteinExistence type="predicted"/>
<evidence type="ECO:0000313" key="6">
    <source>
        <dbReference type="EMBL" id="MBB6347782.1"/>
    </source>
</evidence>
<dbReference type="PANTHER" id="PTHR38096:SF1">
    <property type="entry name" value="ENTEROBACTIN SYNTHASE COMPONENT D"/>
    <property type="match status" value="1"/>
</dbReference>
<evidence type="ECO:0000256" key="1">
    <source>
        <dbReference type="ARBA" id="ARBA00022679"/>
    </source>
</evidence>
<gene>
    <name evidence="6" type="ORF">FHU36_004327</name>
</gene>
<dbReference type="Pfam" id="PF01648">
    <property type="entry name" value="ACPS"/>
    <property type="match status" value="1"/>
</dbReference>
<dbReference type="EMBL" id="JACHJB010000002">
    <property type="protein sequence ID" value="MBB6347782.1"/>
    <property type="molecule type" value="Genomic_DNA"/>
</dbReference>
<dbReference type="Pfam" id="PF17837">
    <property type="entry name" value="4PPT_N"/>
    <property type="match status" value="1"/>
</dbReference>
<evidence type="ECO:0000256" key="2">
    <source>
        <dbReference type="PIRSR" id="PIRSR603542-1"/>
    </source>
</evidence>
<evidence type="ECO:0000256" key="3">
    <source>
        <dbReference type="PIRSR" id="PIRSR603542-2"/>
    </source>
</evidence>
<dbReference type="InterPro" id="IPR008278">
    <property type="entry name" value="4-PPantetheinyl_Trfase_dom"/>
</dbReference>
<dbReference type="PANTHER" id="PTHR38096">
    <property type="entry name" value="ENTEROBACTIN SYNTHASE COMPONENT D"/>
    <property type="match status" value="1"/>
</dbReference>
<dbReference type="InterPro" id="IPR037143">
    <property type="entry name" value="4-PPantetheinyl_Trfase_dom_sf"/>
</dbReference>
<dbReference type="SUPFAM" id="SSF56214">
    <property type="entry name" value="4'-phosphopantetheinyl transferase"/>
    <property type="match status" value="1"/>
</dbReference>
<feature type="binding site" evidence="2">
    <location>
        <position position="38"/>
    </location>
    <ligand>
        <name>CoA</name>
        <dbReference type="ChEBI" id="CHEBI:57287"/>
    </ligand>
</feature>
<dbReference type="GO" id="GO:0008897">
    <property type="term" value="F:holo-[acyl-carrier-protein] synthase activity"/>
    <property type="evidence" value="ECO:0007669"/>
    <property type="project" value="InterPro"/>
</dbReference>
<dbReference type="PRINTS" id="PR01399">
    <property type="entry name" value="ENTSNTHTASED"/>
</dbReference>
<feature type="binding site" evidence="3">
    <location>
        <position position="106"/>
    </location>
    <ligand>
        <name>Mg(2+)</name>
        <dbReference type="ChEBI" id="CHEBI:18420"/>
    </ligand>
</feature>
<keyword evidence="3" id="KW-0460">Magnesium</keyword>
<dbReference type="GO" id="GO:0005886">
    <property type="term" value="C:plasma membrane"/>
    <property type="evidence" value="ECO:0007669"/>
    <property type="project" value="TreeGrafter"/>
</dbReference>
<keyword evidence="1 6" id="KW-0808">Transferase</keyword>
<feature type="binding site" evidence="2">
    <location>
        <position position="150"/>
    </location>
    <ligand>
        <name>CoA</name>
        <dbReference type="ChEBI" id="CHEBI:57287"/>
    </ligand>
</feature>
<feature type="domain" description="4'-phosphopantetheinyl transferase N-terminal" evidence="5">
    <location>
        <begin position="32"/>
        <end position="93"/>
    </location>
</feature>
<comment type="cofactor">
    <cofactor evidence="3">
        <name>Mg(2+)</name>
        <dbReference type="ChEBI" id="CHEBI:18420"/>
    </cofactor>
</comment>
<reference evidence="6 7" key="1">
    <citation type="submission" date="2020-08" db="EMBL/GenBank/DDBJ databases">
        <title>Sequencing the genomes of 1000 actinobacteria strains.</title>
        <authorList>
            <person name="Klenk H.-P."/>
        </authorList>
    </citation>
    <scope>NUCLEOTIDE SEQUENCE [LARGE SCALE GENOMIC DNA]</scope>
    <source>
        <strain evidence="6 7">DSM 45913</strain>
    </source>
</reference>
<feature type="binding site" evidence="3">
    <location>
        <position position="105"/>
    </location>
    <ligand>
        <name>Mg(2+)</name>
        <dbReference type="ChEBI" id="CHEBI:18420"/>
    </ligand>
</feature>
<feature type="binding site" evidence="2">
    <location>
        <position position="104"/>
    </location>
    <ligand>
        <name>CoA</name>
        <dbReference type="ChEBI" id="CHEBI:57287"/>
    </ligand>
</feature>
<dbReference type="RefSeq" id="WP_185085667.1">
    <property type="nucleotide sequence ID" value="NZ_JACHJB010000002.1"/>
</dbReference>
<evidence type="ECO:0000259" key="5">
    <source>
        <dbReference type="Pfam" id="PF17837"/>
    </source>
</evidence>
<organism evidence="6 7">
    <name type="scientific">Nonomuraea muscovyensis</name>
    <dbReference type="NCBI Taxonomy" id="1124761"/>
    <lineage>
        <taxon>Bacteria</taxon>
        <taxon>Bacillati</taxon>
        <taxon>Actinomycetota</taxon>
        <taxon>Actinomycetes</taxon>
        <taxon>Streptosporangiales</taxon>
        <taxon>Streptosporangiaceae</taxon>
        <taxon>Nonomuraea</taxon>
    </lineage>
</organism>
<dbReference type="InterPro" id="IPR041354">
    <property type="entry name" value="4PPT_N"/>
</dbReference>
<keyword evidence="3" id="KW-0479">Metal-binding</keyword>
<protein>
    <submittedName>
        <fullName evidence="6">4'-phosphopantetheinyl transferase EntD</fullName>
    </submittedName>
</protein>
<dbReference type="GO" id="GO:0009366">
    <property type="term" value="C:enterobactin synthetase complex"/>
    <property type="evidence" value="ECO:0007669"/>
    <property type="project" value="InterPro"/>
</dbReference>
<feature type="binding site" evidence="2">
    <location>
        <begin position="82"/>
        <end position="83"/>
    </location>
    <ligand>
        <name>CoA</name>
        <dbReference type="ChEBI" id="CHEBI:57287"/>
    </ligand>
</feature>
<feature type="domain" description="4'-phosphopantetheinyl transferase" evidence="4">
    <location>
        <begin position="101"/>
        <end position="179"/>
    </location>
</feature>
<dbReference type="InterPro" id="IPR003542">
    <property type="entry name" value="Enbac_synth_compD-like"/>
</dbReference>
<sequence length="211" mass="21870">MPDLLPVGVSVRDLVGEPAGGPLLPEERAALGPVSEQRRREFAAARRCAREAVRALGLVPGPLPPGPDRAPVWPGGLVGSLTHCRGYTAAAVAPRSGFRTVGIDAEPCRPLPRGVLAKVADARERAHLASLPPGVPWDTVLFSAKESVYKAWHPLARTWLGFADAALVIDPAAGAFTATIGVGGPVTGFTGRFAVRGGLVLTAIALEEPCA</sequence>
<evidence type="ECO:0000259" key="4">
    <source>
        <dbReference type="Pfam" id="PF01648"/>
    </source>
</evidence>
<comment type="caution">
    <text evidence="6">The sequence shown here is derived from an EMBL/GenBank/DDBJ whole genome shotgun (WGS) entry which is preliminary data.</text>
</comment>